<keyword evidence="4" id="KW-1185">Reference proteome</keyword>
<feature type="region of interest" description="Disordered" evidence="2">
    <location>
        <begin position="360"/>
        <end position="381"/>
    </location>
</feature>
<feature type="compositionally biased region" description="Low complexity" evidence="2">
    <location>
        <begin position="225"/>
        <end position="248"/>
    </location>
</feature>
<sequence>MDHLDGPARPGGPSLDEDQYRREVLRLPSREAECSAEQSLVEEAQALGLDIPAVEIAASLAASIASGIVRLPSPSGPSSGSSTDRNSFSETPVSSSSQPPLDQLVSSSYAEITVVSRRGKSDSGRSVASLSTRPTSYSSNEGRQTHGGSHEFSPTSPSLSGQSDSTLSVLSSAGLKSSRRSSLKNAIGRIYFRKKRTPSSILLPPTAQITIARGESGQENVVVVESQSEPRTSSATTESLQQEQQSEQPLKVEVPVYDSAALQRSMNDPQLVEMHELHQLERNRHIAFQNAAISLLRQKQQAALNFKMAQDKQQEEEKREKNLHDISRMEERQLVAEMEQRREFDKAKMNSRTRIKHMEGYLSTSSSSSPPQSPRPEADSDWDAVHQPLRKFTSQHKAQLAQEYHDHDSMDQLHEARIKVLRDQQEIKLQEAMARMAQELDSLVEQHAEELAALQRQHQQEELSVLQALHGRKIKLRRRWTVEEAVLRKKLELRDEGLVYGPLPVLSFTQVHGDTGRDSGICVVEGDGRSDASNNDVM</sequence>
<dbReference type="GeneID" id="34614211"/>
<evidence type="ECO:0000256" key="2">
    <source>
        <dbReference type="SAM" id="MobiDB-lite"/>
    </source>
</evidence>
<feature type="region of interest" description="Disordered" evidence="2">
    <location>
        <begin position="225"/>
        <end position="250"/>
    </location>
</feature>
<feature type="compositionally biased region" description="Polar residues" evidence="2">
    <location>
        <begin position="124"/>
        <end position="142"/>
    </location>
</feature>
<feature type="compositionally biased region" description="Polar residues" evidence="2">
    <location>
        <begin position="83"/>
        <end position="110"/>
    </location>
</feature>
<protein>
    <submittedName>
        <fullName evidence="3">Uncharacterized protein</fullName>
    </submittedName>
</protein>
<reference evidence="4" key="1">
    <citation type="journal article" date="2017" name="Genome Biol.">
        <title>Comparative genomics reveals high biological diversity and specific adaptations in the industrially and medically important fungal genus Aspergillus.</title>
        <authorList>
            <person name="de Vries R.P."/>
            <person name="Riley R."/>
            <person name="Wiebenga A."/>
            <person name="Aguilar-Osorio G."/>
            <person name="Amillis S."/>
            <person name="Uchima C.A."/>
            <person name="Anderluh G."/>
            <person name="Asadollahi M."/>
            <person name="Askin M."/>
            <person name="Barry K."/>
            <person name="Battaglia E."/>
            <person name="Bayram O."/>
            <person name="Benocci T."/>
            <person name="Braus-Stromeyer S.A."/>
            <person name="Caldana C."/>
            <person name="Canovas D."/>
            <person name="Cerqueira G.C."/>
            <person name="Chen F."/>
            <person name="Chen W."/>
            <person name="Choi C."/>
            <person name="Clum A."/>
            <person name="Dos Santos R.A."/>
            <person name="Damasio A.R."/>
            <person name="Diallinas G."/>
            <person name="Emri T."/>
            <person name="Fekete E."/>
            <person name="Flipphi M."/>
            <person name="Freyberg S."/>
            <person name="Gallo A."/>
            <person name="Gournas C."/>
            <person name="Habgood R."/>
            <person name="Hainaut M."/>
            <person name="Harispe M.L."/>
            <person name="Henrissat B."/>
            <person name="Hilden K.S."/>
            <person name="Hope R."/>
            <person name="Hossain A."/>
            <person name="Karabika E."/>
            <person name="Karaffa L."/>
            <person name="Karanyi Z."/>
            <person name="Krasevec N."/>
            <person name="Kuo A."/>
            <person name="Kusch H."/>
            <person name="LaButti K."/>
            <person name="Lagendijk E.L."/>
            <person name="Lapidus A."/>
            <person name="Levasseur A."/>
            <person name="Lindquist E."/>
            <person name="Lipzen A."/>
            <person name="Logrieco A.F."/>
            <person name="MacCabe A."/>
            <person name="Maekelae M.R."/>
            <person name="Malavazi I."/>
            <person name="Melin P."/>
            <person name="Meyer V."/>
            <person name="Mielnichuk N."/>
            <person name="Miskei M."/>
            <person name="Molnar A.P."/>
            <person name="Mule G."/>
            <person name="Ngan C.Y."/>
            <person name="Orejas M."/>
            <person name="Orosz E."/>
            <person name="Ouedraogo J.P."/>
            <person name="Overkamp K.M."/>
            <person name="Park H.-S."/>
            <person name="Perrone G."/>
            <person name="Piumi F."/>
            <person name="Punt P.J."/>
            <person name="Ram A.F."/>
            <person name="Ramon A."/>
            <person name="Rauscher S."/>
            <person name="Record E."/>
            <person name="Riano-Pachon D.M."/>
            <person name="Robert V."/>
            <person name="Roehrig J."/>
            <person name="Ruller R."/>
            <person name="Salamov A."/>
            <person name="Salih N.S."/>
            <person name="Samson R.A."/>
            <person name="Sandor E."/>
            <person name="Sanguinetti M."/>
            <person name="Schuetze T."/>
            <person name="Sepcic K."/>
            <person name="Shelest E."/>
            <person name="Sherlock G."/>
            <person name="Sophianopoulou V."/>
            <person name="Squina F.M."/>
            <person name="Sun H."/>
            <person name="Susca A."/>
            <person name="Todd R.B."/>
            <person name="Tsang A."/>
            <person name="Unkles S.E."/>
            <person name="van de Wiele N."/>
            <person name="van Rossen-Uffink D."/>
            <person name="Oliveira J.V."/>
            <person name="Vesth T.C."/>
            <person name="Visser J."/>
            <person name="Yu J.-H."/>
            <person name="Zhou M."/>
            <person name="Andersen M.R."/>
            <person name="Archer D.B."/>
            <person name="Baker S.E."/>
            <person name="Benoit I."/>
            <person name="Brakhage A.A."/>
            <person name="Braus G.H."/>
            <person name="Fischer R."/>
            <person name="Frisvad J.C."/>
            <person name="Goldman G.H."/>
            <person name="Houbraken J."/>
            <person name="Oakley B."/>
            <person name="Pocsi I."/>
            <person name="Scazzocchio C."/>
            <person name="Seiboth B."/>
            <person name="vanKuyk P.A."/>
            <person name="Wortman J."/>
            <person name="Dyer P.S."/>
            <person name="Grigoriev I.V."/>
        </authorList>
    </citation>
    <scope>NUCLEOTIDE SEQUENCE [LARGE SCALE GENOMIC DNA]</scope>
    <source>
        <strain evidence="4">CBS 506.65</strain>
    </source>
</reference>
<dbReference type="OrthoDB" id="9977870at2759"/>
<organism evidence="3 4">
    <name type="scientific">Penicilliopsis zonata CBS 506.65</name>
    <dbReference type="NCBI Taxonomy" id="1073090"/>
    <lineage>
        <taxon>Eukaryota</taxon>
        <taxon>Fungi</taxon>
        <taxon>Dikarya</taxon>
        <taxon>Ascomycota</taxon>
        <taxon>Pezizomycotina</taxon>
        <taxon>Eurotiomycetes</taxon>
        <taxon>Eurotiomycetidae</taxon>
        <taxon>Eurotiales</taxon>
        <taxon>Aspergillaceae</taxon>
        <taxon>Penicilliopsis</taxon>
    </lineage>
</organism>
<name>A0A1L9SAN5_9EURO</name>
<accession>A0A1L9SAN5</accession>
<dbReference type="RefSeq" id="XP_022578753.1">
    <property type="nucleotide sequence ID" value="XM_022727747.1"/>
</dbReference>
<feature type="region of interest" description="Disordered" evidence="2">
    <location>
        <begin position="69"/>
        <end position="165"/>
    </location>
</feature>
<dbReference type="VEuPathDB" id="FungiDB:ASPZODRAFT_2112226"/>
<feature type="compositionally biased region" description="Polar residues" evidence="2">
    <location>
        <begin position="152"/>
        <end position="165"/>
    </location>
</feature>
<feature type="coiled-coil region" evidence="1">
    <location>
        <begin position="426"/>
        <end position="464"/>
    </location>
</feature>
<evidence type="ECO:0000313" key="4">
    <source>
        <dbReference type="Proteomes" id="UP000184188"/>
    </source>
</evidence>
<dbReference type="EMBL" id="KV878348">
    <property type="protein sequence ID" value="OJJ44243.1"/>
    <property type="molecule type" value="Genomic_DNA"/>
</dbReference>
<proteinExistence type="predicted"/>
<evidence type="ECO:0000256" key="1">
    <source>
        <dbReference type="SAM" id="Coils"/>
    </source>
</evidence>
<evidence type="ECO:0000313" key="3">
    <source>
        <dbReference type="EMBL" id="OJJ44243.1"/>
    </source>
</evidence>
<dbReference type="STRING" id="1073090.A0A1L9SAN5"/>
<gene>
    <name evidence="3" type="ORF">ASPZODRAFT_2112226</name>
</gene>
<feature type="region of interest" description="Disordered" evidence="2">
    <location>
        <begin position="1"/>
        <end position="23"/>
    </location>
</feature>
<dbReference type="AlphaFoldDB" id="A0A1L9SAN5"/>
<feature type="compositionally biased region" description="Low complexity" evidence="2">
    <location>
        <begin position="69"/>
        <end position="82"/>
    </location>
</feature>
<dbReference type="Proteomes" id="UP000184188">
    <property type="component" value="Unassembled WGS sequence"/>
</dbReference>
<keyword evidence="1" id="KW-0175">Coiled coil</keyword>